<dbReference type="Proteomes" id="UP000188268">
    <property type="component" value="Unassembled WGS sequence"/>
</dbReference>
<dbReference type="AlphaFoldDB" id="A0A1R3IW87"/>
<evidence type="ECO:0000313" key="1">
    <source>
        <dbReference type="EMBL" id="OMO86857.1"/>
    </source>
</evidence>
<evidence type="ECO:0000313" key="2">
    <source>
        <dbReference type="Proteomes" id="UP000188268"/>
    </source>
</evidence>
<dbReference type="Gramene" id="OMO86857">
    <property type="protein sequence ID" value="OMO86857"/>
    <property type="gene ID" value="CCACVL1_09421"/>
</dbReference>
<proteinExistence type="predicted"/>
<sequence length="24" mass="2728">IAPYDQLQMIERLVDVPQPTSVQS</sequence>
<comment type="caution">
    <text evidence="1">The sequence shown here is derived from an EMBL/GenBank/DDBJ whole genome shotgun (WGS) entry which is preliminary data.</text>
</comment>
<gene>
    <name evidence="1" type="ORF">CCACVL1_09421</name>
</gene>
<reference evidence="1 2" key="1">
    <citation type="submission" date="2013-09" db="EMBL/GenBank/DDBJ databases">
        <title>Corchorus capsularis genome sequencing.</title>
        <authorList>
            <person name="Alam M."/>
            <person name="Haque M.S."/>
            <person name="Islam M.S."/>
            <person name="Emdad E.M."/>
            <person name="Islam M.M."/>
            <person name="Ahmed B."/>
            <person name="Halim A."/>
            <person name="Hossen Q.M.M."/>
            <person name="Hossain M.Z."/>
            <person name="Ahmed R."/>
            <person name="Khan M.M."/>
            <person name="Islam R."/>
            <person name="Rashid M.M."/>
            <person name="Khan S.A."/>
            <person name="Rahman M.S."/>
            <person name="Alam M."/>
        </authorList>
    </citation>
    <scope>NUCLEOTIDE SEQUENCE [LARGE SCALE GENOMIC DNA]</scope>
    <source>
        <strain evidence="2">cv. CVL-1</strain>
        <tissue evidence="1">Whole seedling</tissue>
    </source>
</reference>
<keyword evidence="2" id="KW-1185">Reference proteome</keyword>
<protein>
    <submittedName>
        <fullName evidence="1">Uncharacterized protein</fullName>
    </submittedName>
</protein>
<feature type="non-terminal residue" evidence="1">
    <location>
        <position position="1"/>
    </location>
</feature>
<accession>A0A1R3IW87</accession>
<dbReference type="EMBL" id="AWWV01009378">
    <property type="protein sequence ID" value="OMO86857.1"/>
    <property type="molecule type" value="Genomic_DNA"/>
</dbReference>
<organism evidence="1 2">
    <name type="scientific">Corchorus capsularis</name>
    <name type="common">Jute</name>
    <dbReference type="NCBI Taxonomy" id="210143"/>
    <lineage>
        <taxon>Eukaryota</taxon>
        <taxon>Viridiplantae</taxon>
        <taxon>Streptophyta</taxon>
        <taxon>Embryophyta</taxon>
        <taxon>Tracheophyta</taxon>
        <taxon>Spermatophyta</taxon>
        <taxon>Magnoliopsida</taxon>
        <taxon>eudicotyledons</taxon>
        <taxon>Gunneridae</taxon>
        <taxon>Pentapetalae</taxon>
        <taxon>rosids</taxon>
        <taxon>malvids</taxon>
        <taxon>Malvales</taxon>
        <taxon>Malvaceae</taxon>
        <taxon>Grewioideae</taxon>
        <taxon>Apeibeae</taxon>
        <taxon>Corchorus</taxon>
    </lineage>
</organism>
<name>A0A1R3IW87_COCAP</name>